<evidence type="ECO:0000313" key="2">
    <source>
        <dbReference type="EMBL" id="CAD9768258.1"/>
    </source>
</evidence>
<accession>A0A7S2TS96</accession>
<organism evidence="3">
    <name type="scientific">Lotharella oceanica</name>
    <dbReference type="NCBI Taxonomy" id="641309"/>
    <lineage>
        <taxon>Eukaryota</taxon>
        <taxon>Sar</taxon>
        <taxon>Rhizaria</taxon>
        <taxon>Cercozoa</taxon>
        <taxon>Chlorarachniophyceae</taxon>
        <taxon>Lotharella</taxon>
    </lineage>
</organism>
<protein>
    <submittedName>
        <fullName evidence="3">Uncharacterized protein</fullName>
    </submittedName>
</protein>
<reference evidence="3" key="1">
    <citation type="submission" date="2021-01" db="EMBL/GenBank/DDBJ databases">
        <authorList>
            <person name="Corre E."/>
            <person name="Pelletier E."/>
            <person name="Niang G."/>
            <person name="Scheremetjew M."/>
            <person name="Finn R."/>
            <person name="Kale V."/>
            <person name="Holt S."/>
            <person name="Cochrane G."/>
            <person name="Meng A."/>
            <person name="Brown T."/>
            <person name="Cohen L."/>
        </authorList>
    </citation>
    <scope>NUCLEOTIDE SEQUENCE</scope>
    <source>
        <strain evidence="3">CCMP622</strain>
    </source>
</reference>
<evidence type="ECO:0000313" key="3">
    <source>
        <dbReference type="EMBL" id="CAD9768260.1"/>
    </source>
</evidence>
<sequence>MLRLTYFAATEINSCASSRFPQYVLLLRPPFFLRISDSKSQSAVFNNAHNPQGQTRSRVKESSSRKRNTHHLPSPMTKTTSTSMLVMMITAALLSGVNGQLHLQKLAPEFAGDDDTGARCLDGTLPGAVAQHACARHNVDLARWNQHGVRNKLIHSAPAFKKMI</sequence>
<name>A0A7S2TS96_9EUKA</name>
<gene>
    <name evidence="2" type="ORF">LSP00402_LOCUS12238</name>
    <name evidence="3" type="ORF">LSP00402_LOCUS12240</name>
</gene>
<evidence type="ECO:0000256" key="1">
    <source>
        <dbReference type="SAM" id="MobiDB-lite"/>
    </source>
</evidence>
<proteinExistence type="predicted"/>
<dbReference type="EMBL" id="HBHP01019712">
    <property type="protein sequence ID" value="CAD9768260.1"/>
    <property type="molecule type" value="Transcribed_RNA"/>
</dbReference>
<dbReference type="EMBL" id="HBHP01019710">
    <property type="protein sequence ID" value="CAD9768258.1"/>
    <property type="molecule type" value="Transcribed_RNA"/>
</dbReference>
<feature type="region of interest" description="Disordered" evidence="1">
    <location>
        <begin position="43"/>
        <end position="78"/>
    </location>
</feature>
<feature type="compositionally biased region" description="Polar residues" evidence="1">
    <location>
        <begin position="43"/>
        <end position="55"/>
    </location>
</feature>
<dbReference type="AlphaFoldDB" id="A0A7S2TS96"/>